<dbReference type="InterPro" id="IPR029016">
    <property type="entry name" value="GAF-like_dom_sf"/>
</dbReference>
<dbReference type="NCBIfam" id="TIGR00229">
    <property type="entry name" value="sensory_box"/>
    <property type="match status" value="1"/>
</dbReference>
<comment type="caution">
    <text evidence="5">The sequence shown here is derived from an EMBL/GenBank/DDBJ whole genome shotgun (WGS) entry which is preliminary data.</text>
</comment>
<dbReference type="SMART" id="SM00044">
    <property type="entry name" value="CYCc"/>
    <property type="match status" value="1"/>
</dbReference>
<feature type="region of interest" description="Disordered" evidence="2">
    <location>
        <begin position="1"/>
        <end position="123"/>
    </location>
</feature>
<dbReference type="SUPFAM" id="SSF55781">
    <property type="entry name" value="GAF domain-like"/>
    <property type="match status" value="2"/>
</dbReference>
<dbReference type="Proteomes" id="UP001526426">
    <property type="component" value="Unassembled WGS sequence"/>
</dbReference>
<dbReference type="Gene3D" id="3.30.70.1230">
    <property type="entry name" value="Nucleotide cyclase"/>
    <property type="match status" value="1"/>
</dbReference>
<name>A0ABT3L0P1_9CYAN</name>
<dbReference type="PROSITE" id="PS50125">
    <property type="entry name" value="GUANYLATE_CYCLASE_2"/>
    <property type="match status" value="1"/>
</dbReference>
<dbReference type="Pfam" id="PF00211">
    <property type="entry name" value="Guanylate_cyc"/>
    <property type="match status" value="1"/>
</dbReference>
<dbReference type="InterPro" id="IPR050697">
    <property type="entry name" value="Adenylyl/Guanylyl_Cyclase_3/4"/>
</dbReference>
<dbReference type="PROSITE" id="PS50112">
    <property type="entry name" value="PAS"/>
    <property type="match status" value="1"/>
</dbReference>
<gene>
    <name evidence="5" type="ORF">K4A83_02145</name>
</gene>
<dbReference type="SMART" id="SM00065">
    <property type="entry name" value="GAF"/>
    <property type="match status" value="2"/>
</dbReference>
<comment type="similarity">
    <text evidence="1">Belongs to the adenylyl cyclase class-3 family.</text>
</comment>
<dbReference type="Gene3D" id="3.30.450.40">
    <property type="match status" value="2"/>
</dbReference>
<protein>
    <submittedName>
        <fullName evidence="5">GAF domain-containing protein</fullName>
    </submittedName>
</protein>
<dbReference type="SUPFAM" id="SSF55785">
    <property type="entry name" value="PYP-like sensor domain (PAS domain)"/>
    <property type="match status" value="1"/>
</dbReference>
<evidence type="ECO:0000259" key="3">
    <source>
        <dbReference type="PROSITE" id="PS50112"/>
    </source>
</evidence>
<evidence type="ECO:0000313" key="6">
    <source>
        <dbReference type="Proteomes" id="UP001526426"/>
    </source>
</evidence>
<dbReference type="CDD" id="cd07302">
    <property type="entry name" value="CHD"/>
    <property type="match status" value="1"/>
</dbReference>
<dbReference type="InterPro" id="IPR013767">
    <property type="entry name" value="PAS_fold"/>
</dbReference>
<feature type="domain" description="PAS" evidence="3">
    <location>
        <begin position="537"/>
        <end position="574"/>
    </location>
</feature>
<reference evidence="5 6" key="1">
    <citation type="submission" date="2021-08" db="EMBL/GenBank/DDBJ databases">
        <title>Draft genome sequence of Spirulina subsalsa with high tolerance to salinity and hype-accumulation of phycocyanin.</title>
        <authorList>
            <person name="Pei H."/>
            <person name="Jiang L."/>
        </authorList>
    </citation>
    <scope>NUCLEOTIDE SEQUENCE [LARGE SCALE GENOMIC DNA]</scope>
    <source>
        <strain evidence="5 6">FACHB-351</strain>
    </source>
</reference>
<dbReference type="SMART" id="SM00091">
    <property type="entry name" value="PAS"/>
    <property type="match status" value="1"/>
</dbReference>
<evidence type="ECO:0000259" key="4">
    <source>
        <dbReference type="PROSITE" id="PS50125"/>
    </source>
</evidence>
<feature type="compositionally biased region" description="Polar residues" evidence="2">
    <location>
        <begin position="48"/>
        <end position="66"/>
    </location>
</feature>
<dbReference type="Gene3D" id="3.30.450.20">
    <property type="entry name" value="PAS domain"/>
    <property type="match status" value="1"/>
</dbReference>
<accession>A0ABT3L0P1</accession>
<dbReference type="InterPro" id="IPR003018">
    <property type="entry name" value="GAF"/>
</dbReference>
<evidence type="ECO:0000313" key="5">
    <source>
        <dbReference type="EMBL" id="MCW6035075.1"/>
    </source>
</evidence>
<feature type="compositionally biased region" description="Low complexity" evidence="2">
    <location>
        <begin position="96"/>
        <end position="123"/>
    </location>
</feature>
<dbReference type="PANTHER" id="PTHR43081">
    <property type="entry name" value="ADENYLATE CYCLASE, TERMINAL-DIFFERENTIATION SPECIFIC-RELATED"/>
    <property type="match status" value="1"/>
</dbReference>
<evidence type="ECO:0000256" key="1">
    <source>
        <dbReference type="ARBA" id="ARBA00005381"/>
    </source>
</evidence>
<dbReference type="InterPro" id="IPR001054">
    <property type="entry name" value="A/G_cyclase"/>
</dbReference>
<proteinExistence type="inferred from homology"/>
<keyword evidence="6" id="KW-1185">Reference proteome</keyword>
<feature type="compositionally biased region" description="Polar residues" evidence="2">
    <location>
        <begin position="82"/>
        <end position="95"/>
    </location>
</feature>
<dbReference type="RefSeq" id="WP_265262738.1">
    <property type="nucleotide sequence ID" value="NZ_JAIHOM010000007.1"/>
</dbReference>
<feature type="compositionally biased region" description="Polar residues" evidence="2">
    <location>
        <begin position="11"/>
        <end position="20"/>
    </location>
</feature>
<feature type="domain" description="Guanylate cyclase" evidence="4">
    <location>
        <begin position="707"/>
        <end position="839"/>
    </location>
</feature>
<dbReference type="InterPro" id="IPR035965">
    <property type="entry name" value="PAS-like_dom_sf"/>
</dbReference>
<organism evidence="5 6">
    <name type="scientific">Spirulina subsalsa FACHB-351</name>
    <dbReference type="NCBI Taxonomy" id="234711"/>
    <lineage>
        <taxon>Bacteria</taxon>
        <taxon>Bacillati</taxon>
        <taxon>Cyanobacteriota</taxon>
        <taxon>Cyanophyceae</taxon>
        <taxon>Spirulinales</taxon>
        <taxon>Spirulinaceae</taxon>
        <taxon>Spirulina</taxon>
    </lineage>
</organism>
<dbReference type="PANTHER" id="PTHR43081:SF1">
    <property type="entry name" value="ADENYLATE CYCLASE, TERMINAL-DIFFERENTIATION SPECIFIC"/>
    <property type="match status" value="1"/>
</dbReference>
<dbReference type="SUPFAM" id="SSF55073">
    <property type="entry name" value="Nucleotide cyclase"/>
    <property type="match status" value="1"/>
</dbReference>
<evidence type="ECO:0000256" key="2">
    <source>
        <dbReference type="SAM" id="MobiDB-lite"/>
    </source>
</evidence>
<dbReference type="InterPro" id="IPR000014">
    <property type="entry name" value="PAS"/>
</dbReference>
<dbReference type="InterPro" id="IPR029787">
    <property type="entry name" value="Nucleotide_cyclase"/>
</dbReference>
<sequence>MTAASPDPNKPQFNDPNQALNVHENPDPTPAAETPTGASVNPEILDDQPSSSHPKQNNKKFAQTGPTIDIDVTPEEEPPPTAKTSKFEGSSHNNSNTIDINPTPDPNTPENTPPSNGNGSSSSALVAAQGTFSNFLAPLNKETFQKVVMDVEEKLKVVNQTLSLLDSVLDSEGFDAILDEMLRSITLKTGELLGADRTTIYLLDDDQDELWSIVAKGDDGKPIEIRIPVGKGIAGEVAQLREVINIPYDFYDDPRSVAAKEFDKRNNYRTYSMLALPLLTDEGELVAVVQLINKLEPDYNPTADLEHRISHTGFTENDLEVFANFAPSIRLILESSRSFYKATQKQRAANALIEATNSLSRGNLDLDTTLRTVMDAAKKLMNADRSTLWLIDREKNDIWTKIPLDNGTLLEIRIPIGVGYAGRVAETGEILNIGFDLYNHPESEKSKETDQRTGYRTCSLLCMPVYNSDGELIGVTQLINKIKQGDYPPYNSEDWPEPPERWKASFNRSDQEFMKAFNIQAGVALQNATLFARVQQQEQMQRDILRSLTNGVISTDKNGVIIAANEKARELLGFDDRNPLEGKPMNALVEIKGKDVVEKGDVAKKGEFSEWFNRALHPKDDKDREQYYPDQTIISAAGEEHSVNLSINSISDAADEDNVYGALVVMDDISDEKRLKSTMYRYMNQELAEQLLEKGELELGGERREVSVLFSDIRSYTTLTEKLQAEEVVSMLNEYFESMVEAIFAHKGILDKYIGDAIMAVFGTPFPLEDHAWKAVQSSLDMRYRLADFNEKRVAERKDIIRIGIGINSDYVISGNIGSSKRMEFTAIGDGVNLSSRLEGASKQYGCDIVISENTFKQCSDKVIVRELDCIRVKGKTTPVGVYELVEQVNAKLPYEKEQTIELYNRGRELYLKRNFALALSHFATILEVNGGDKAAGLHIERCRHFLEVPPDDDWDGVFTMTTK</sequence>
<dbReference type="CDD" id="cd00130">
    <property type="entry name" value="PAS"/>
    <property type="match status" value="1"/>
</dbReference>
<dbReference type="EMBL" id="JAIHOM010000007">
    <property type="protein sequence ID" value="MCW6035075.1"/>
    <property type="molecule type" value="Genomic_DNA"/>
</dbReference>
<dbReference type="Pfam" id="PF01590">
    <property type="entry name" value="GAF"/>
    <property type="match status" value="2"/>
</dbReference>
<dbReference type="Pfam" id="PF00989">
    <property type="entry name" value="PAS"/>
    <property type="match status" value="1"/>
</dbReference>